<keyword evidence="6" id="KW-1015">Disulfide bond</keyword>
<evidence type="ECO:0000259" key="8">
    <source>
        <dbReference type="Pfam" id="PF15711"/>
    </source>
</evidence>
<reference evidence="9" key="1">
    <citation type="submission" date="2025-08" db="UniProtKB">
        <authorList>
            <consortium name="Ensembl"/>
        </authorList>
    </citation>
    <scope>IDENTIFICATION</scope>
</reference>
<dbReference type="Pfam" id="PF15711">
    <property type="entry name" value="ILEI"/>
    <property type="match status" value="1"/>
</dbReference>
<evidence type="ECO:0000256" key="2">
    <source>
        <dbReference type="ARBA" id="ARBA00010905"/>
    </source>
</evidence>
<evidence type="ECO:0000256" key="4">
    <source>
        <dbReference type="ARBA" id="ARBA00022729"/>
    </source>
</evidence>
<comment type="similarity">
    <text evidence="2">Belongs to the FAM3 family.</text>
</comment>
<evidence type="ECO:0000313" key="10">
    <source>
        <dbReference type="Proteomes" id="UP000261520"/>
    </source>
</evidence>
<keyword evidence="10" id="KW-1185">Reference proteome</keyword>
<dbReference type="PROSITE" id="PS52031">
    <property type="entry name" value="GG_LECTIN"/>
    <property type="match status" value="1"/>
</dbReference>
<sequence length="118" mass="13158">VEKKNAGVGINAVIINGLYVNPLIELLKTTETGSIVLMASYDEASSKLNDEARELILNLGSSFVKSLGFRDNWIFVGGKGAEVNKTFEKHMKHDPQNNKYEFWPELIDLTGCIPKYPN</sequence>
<dbReference type="InterPro" id="IPR039477">
    <property type="entry name" value="ILEI/PANDER_dom"/>
</dbReference>
<dbReference type="InterPro" id="IPR039220">
    <property type="entry name" value="FAM3"/>
</dbReference>
<comment type="subcellular location">
    <subcellularLocation>
        <location evidence="1">Secreted</location>
    </subcellularLocation>
</comment>
<dbReference type="PANTHER" id="PTHR14592">
    <property type="entry name" value="UNCHARACTERIZED FAM3"/>
    <property type="match status" value="1"/>
</dbReference>
<evidence type="ECO:0000256" key="6">
    <source>
        <dbReference type="ARBA" id="ARBA00023157"/>
    </source>
</evidence>
<dbReference type="GO" id="GO:0030246">
    <property type="term" value="F:carbohydrate binding"/>
    <property type="evidence" value="ECO:0007669"/>
    <property type="project" value="UniProtKB-UniRule"/>
</dbReference>
<proteinExistence type="inferred from homology"/>
<evidence type="ECO:0000256" key="7">
    <source>
        <dbReference type="PROSITE-ProRule" id="PRU01375"/>
    </source>
</evidence>
<name>A0A3B4AUG2_9GOBI</name>
<protein>
    <recommendedName>
        <fullName evidence="8">ILEI/PANDER domain-containing protein</fullName>
    </recommendedName>
</protein>
<dbReference type="STRING" id="409849.ENSPMGP00000020827"/>
<dbReference type="GO" id="GO:0005576">
    <property type="term" value="C:extracellular region"/>
    <property type="evidence" value="ECO:0007669"/>
    <property type="project" value="UniProtKB-SubCell"/>
</dbReference>
<feature type="domain" description="ILEI/PANDER" evidence="8">
    <location>
        <begin position="21"/>
        <end position="81"/>
    </location>
</feature>
<keyword evidence="5 7" id="KW-0430">Lectin</keyword>
<keyword evidence="3" id="KW-0964">Secreted</keyword>
<dbReference type="AlphaFoldDB" id="A0A3B4AUG2"/>
<keyword evidence="4" id="KW-0732">Signal</keyword>
<dbReference type="Proteomes" id="UP000261520">
    <property type="component" value="Unplaced"/>
</dbReference>
<evidence type="ECO:0000313" key="9">
    <source>
        <dbReference type="Ensembl" id="ENSPMGP00000020827.1"/>
    </source>
</evidence>
<organism evidence="9 10">
    <name type="scientific">Periophthalmus magnuspinnatus</name>
    <dbReference type="NCBI Taxonomy" id="409849"/>
    <lineage>
        <taxon>Eukaryota</taxon>
        <taxon>Metazoa</taxon>
        <taxon>Chordata</taxon>
        <taxon>Craniata</taxon>
        <taxon>Vertebrata</taxon>
        <taxon>Euteleostomi</taxon>
        <taxon>Actinopterygii</taxon>
        <taxon>Neopterygii</taxon>
        <taxon>Teleostei</taxon>
        <taxon>Neoteleostei</taxon>
        <taxon>Acanthomorphata</taxon>
        <taxon>Gobiaria</taxon>
        <taxon>Gobiiformes</taxon>
        <taxon>Gobioidei</taxon>
        <taxon>Gobiidae</taxon>
        <taxon>Oxudercinae</taxon>
        <taxon>Periophthalmus</taxon>
    </lineage>
</organism>
<evidence type="ECO:0000256" key="3">
    <source>
        <dbReference type="ARBA" id="ARBA00022525"/>
    </source>
</evidence>
<evidence type="ECO:0000256" key="1">
    <source>
        <dbReference type="ARBA" id="ARBA00004613"/>
    </source>
</evidence>
<evidence type="ECO:0000256" key="5">
    <source>
        <dbReference type="ARBA" id="ARBA00022734"/>
    </source>
</evidence>
<dbReference type="Ensembl" id="ENSPMGT00000022205.1">
    <property type="protein sequence ID" value="ENSPMGP00000020827.1"/>
    <property type="gene ID" value="ENSPMGG00000016882.1"/>
</dbReference>
<accession>A0A3B4AUG2</accession>
<reference evidence="9" key="2">
    <citation type="submission" date="2025-09" db="UniProtKB">
        <authorList>
            <consortium name="Ensembl"/>
        </authorList>
    </citation>
    <scope>IDENTIFICATION</scope>
</reference>